<protein>
    <recommendedName>
        <fullName evidence="7">Dihydrolipoamide acetyltransferase component of pyruvate dehydrogenase complex</fullName>
        <ecNumber evidence="7">2.3.1.-</ecNumber>
    </recommendedName>
</protein>
<evidence type="ECO:0000256" key="1">
    <source>
        <dbReference type="ARBA" id="ARBA00001938"/>
    </source>
</evidence>
<gene>
    <name evidence="10" type="ORF">BA890_16625</name>
</gene>
<organism evidence="10 11">
    <name type="scientific">Vibrio natriegens NBRC 15636 = ATCC 14048 = DSM 759</name>
    <dbReference type="NCBI Taxonomy" id="1219067"/>
    <lineage>
        <taxon>Bacteria</taxon>
        <taxon>Pseudomonadati</taxon>
        <taxon>Pseudomonadota</taxon>
        <taxon>Gammaproteobacteria</taxon>
        <taxon>Vibrionales</taxon>
        <taxon>Vibrionaceae</taxon>
        <taxon>Vibrio</taxon>
    </lineage>
</organism>
<dbReference type="PANTHER" id="PTHR43178">
    <property type="entry name" value="DIHYDROLIPOAMIDE ACETYLTRANSFERASE COMPONENT OF PYRUVATE DEHYDROGENASE COMPLEX"/>
    <property type="match status" value="1"/>
</dbReference>
<dbReference type="Proteomes" id="UP000092741">
    <property type="component" value="Chromosome 2"/>
</dbReference>
<dbReference type="EC" id="2.3.1.-" evidence="7"/>
<dbReference type="PANTHER" id="PTHR43178:SF5">
    <property type="entry name" value="LIPOAMIDE ACYLTRANSFERASE COMPONENT OF BRANCHED-CHAIN ALPHA-KETO ACID DEHYDROGENASE COMPLEX, MITOCHONDRIAL"/>
    <property type="match status" value="1"/>
</dbReference>
<reference evidence="10 11" key="1">
    <citation type="submission" date="2016-07" db="EMBL/GenBank/DDBJ databases">
        <title>Developing Vibrio natriegens as a novel, fast-growing host for biotechnology.</title>
        <authorList>
            <person name="Weinstock M.T."/>
            <person name="Hesek E.D."/>
            <person name="Wilson C.M."/>
            <person name="Gibson D.G."/>
        </authorList>
    </citation>
    <scope>NUCLEOTIDE SEQUENCE [LARGE SCALE GENOMIC DNA]</scope>
    <source>
        <strain evidence="10 11">ATCC 14048</strain>
    </source>
</reference>
<dbReference type="PROSITE" id="PS00189">
    <property type="entry name" value="LIPOYL"/>
    <property type="match status" value="1"/>
</dbReference>
<evidence type="ECO:0000259" key="9">
    <source>
        <dbReference type="PROSITE" id="PS50968"/>
    </source>
</evidence>
<dbReference type="InterPro" id="IPR011053">
    <property type="entry name" value="Single_hybrid_motif"/>
</dbReference>
<dbReference type="EMBL" id="CP016346">
    <property type="protein sequence ID" value="ANQ14381.1"/>
    <property type="molecule type" value="Genomic_DNA"/>
</dbReference>
<sequence>MENNTRDGSLIDITMPALGADMRDGTLMEWQIKPGDHVEKGDIIAIIETSKGAIDMESYHTGTITELLIEPDIKLPVGSVMARMTSDTSVSNDIEHTQPVSTTADTSQPVAEAEAEELPPYIAPKTARPSVNEPKPISDTVTYTGLSKHISETSPSESQQRQYASPVARKTAHLSGIELSTLTGSGPYGAVLLRDLPKDADSQTPPPADKTKAVRQDVSPMRQAISEAMSRSKKEIPHYYLALDIDLTKVQTWLAEQNQQREPEQRLLLPAVILNAIARQLVKFPDLNGFYQDGRFTPSEEVNIGNTISLREGGLVIPGILNADQLSVDQTMDALRDLAERSRRGRLRSSEISQTTITVTSIGERGADSITGVIYPPQVAIIGLGRQRQAPVIRENQIEVGEIMTVTLAADHRVSDGVTGARFLQALAKQLQHPEAL</sequence>
<dbReference type="Pfam" id="PF00364">
    <property type="entry name" value="Biotin_lipoyl"/>
    <property type="match status" value="1"/>
</dbReference>
<accession>A0AAN0Y5W4</accession>
<dbReference type="Pfam" id="PF02817">
    <property type="entry name" value="E3_binding"/>
    <property type="match status" value="1"/>
</dbReference>
<dbReference type="SUPFAM" id="SSF47005">
    <property type="entry name" value="Peripheral subunit-binding domain of 2-oxo acid dehydrogenase complex"/>
    <property type="match status" value="1"/>
</dbReference>
<evidence type="ECO:0000256" key="8">
    <source>
        <dbReference type="SAM" id="MobiDB-lite"/>
    </source>
</evidence>
<dbReference type="GO" id="GO:0016407">
    <property type="term" value="F:acetyltransferase activity"/>
    <property type="evidence" value="ECO:0007669"/>
    <property type="project" value="TreeGrafter"/>
</dbReference>
<evidence type="ECO:0000256" key="5">
    <source>
        <dbReference type="ARBA" id="ARBA00022823"/>
    </source>
</evidence>
<dbReference type="PROSITE" id="PS50968">
    <property type="entry name" value="BIOTINYL_LIPOYL"/>
    <property type="match status" value="1"/>
</dbReference>
<dbReference type="GeneID" id="70915348"/>
<dbReference type="GO" id="GO:0005737">
    <property type="term" value="C:cytoplasm"/>
    <property type="evidence" value="ECO:0007669"/>
    <property type="project" value="TreeGrafter"/>
</dbReference>
<name>A0AAN0Y5W4_VIBNA</name>
<dbReference type="CDD" id="cd06849">
    <property type="entry name" value="lipoyl_domain"/>
    <property type="match status" value="1"/>
</dbReference>
<feature type="region of interest" description="Disordered" evidence="8">
    <location>
        <begin position="89"/>
        <end position="141"/>
    </location>
</feature>
<feature type="region of interest" description="Disordered" evidence="8">
    <location>
        <begin position="197"/>
        <end position="217"/>
    </location>
</feature>
<proteinExistence type="inferred from homology"/>
<evidence type="ECO:0000256" key="6">
    <source>
        <dbReference type="ARBA" id="ARBA00023315"/>
    </source>
</evidence>
<evidence type="ECO:0000313" key="11">
    <source>
        <dbReference type="Proteomes" id="UP000092741"/>
    </source>
</evidence>
<dbReference type="InterPro" id="IPR036625">
    <property type="entry name" value="E3-bd_dom_sf"/>
</dbReference>
<comment type="cofactor">
    <cofactor evidence="1 7">
        <name>(R)-lipoate</name>
        <dbReference type="ChEBI" id="CHEBI:83088"/>
    </cofactor>
</comment>
<keyword evidence="11" id="KW-1185">Reference proteome</keyword>
<keyword evidence="6 7" id="KW-0012">Acyltransferase</keyword>
<dbReference type="Gene3D" id="4.10.320.10">
    <property type="entry name" value="E3-binding domain"/>
    <property type="match status" value="1"/>
</dbReference>
<feature type="compositionally biased region" description="Polar residues" evidence="8">
    <location>
        <begin position="89"/>
        <end position="108"/>
    </location>
</feature>
<dbReference type="RefSeq" id="WP_020334977.1">
    <property type="nucleotide sequence ID" value="NZ_ATFJ01000032.1"/>
</dbReference>
<feature type="domain" description="Lipoyl-binding" evidence="9">
    <location>
        <begin position="10"/>
        <end position="85"/>
    </location>
</feature>
<dbReference type="InterPro" id="IPR004167">
    <property type="entry name" value="PSBD"/>
</dbReference>
<dbReference type="InterPro" id="IPR000089">
    <property type="entry name" value="Biotin_lipoyl"/>
</dbReference>
<dbReference type="GO" id="GO:0031405">
    <property type="term" value="F:lipoic acid binding"/>
    <property type="evidence" value="ECO:0007669"/>
    <property type="project" value="TreeGrafter"/>
</dbReference>
<dbReference type="Pfam" id="PF00198">
    <property type="entry name" value="2-oxoacid_dh"/>
    <property type="match status" value="1"/>
</dbReference>
<evidence type="ECO:0000256" key="7">
    <source>
        <dbReference type="RuleBase" id="RU003423"/>
    </source>
</evidence>
<dbReference type="Gene3D" id="2.40.50.100">
    <property type="match status" value="1"/>
</dbReference>
<evidence type="ECO:0000256" key="3">
    <source>
        <dbReference type="ARBA" id="ARBA00011484"/>
    </source>
</evidence>
<keyword evidence="4 7" id="KW-0808">Transferase</keyword>
<dbReference type="InterPro" id="IPR001078">
    <property type="entry name" value="2-oxoacid_DH_actylTfrase"/>
</dbReference>
<dbReference type="SUPFAM" id="SSF52777">
    <property type="entry name" value="CoA-dependent acyltransferases"/>
    <property type="match status" value="1"/>
</dbReference>
<dbReference type="AlphaFoldDB" id="A0AAN0Y5W4"/>
<dbReference type="InterPro" id="IPR003016">
    <property type="entry name" value="2-oxoA_DH_lipoyl-BS"/>
</dbReference>
<dbReference type="InterPro" id="IPR050743">
    <property type="entry name" value="2-oxoacid_DH_E2_comp"/>
</dbReference>
<evidence type="ECO:0000256" key="4">
    <source>
        <dbReference type="ARBA" id="ARBA00022679"/>
    </source>
</evidence>
<dbReference type="KEGG" id="vna:PN96_21130"/>
<dbReference type="SUPFAM" id="SSF51230">
    <property type="entry name" value="Single hybrid motif"/>
    <property type="match status" value="1"/>
</dbReference>
<evidence type="ECO:0000256" key="2">
    <source>
        <dbReference type="ARBA" id="ARBA00007317"/>
    </source>
</evidence>
<evidence type="ECO:0000313" key="10">
    <source>
        <dbReference type="EMBL" id="ANQ14381.1"/>
    </source>
</evidence>
<comment type="similarity">
    <text evidence="2 7">Belongs to the 2-oxoacid dehydrogenase family.</text>
</comment>
<comment type="subunit">
    <text evidence="3">Forms a 24-polypeptide structural core with octahedral symmetry.</text>
</comment>
<dbReference type="Gene3D" id="3.30.559.10">
    <property type="entry name" value="Chloramphenicol acetyltransferase-like domain"/>
    <property type="match status" value="1"/>
</dbReference>
<dbReference type="InterPro" id="IPR023213">
    <property type="entry name" value="CAT-like_dom_sf"/>
</dbReference>
<keyword evidence="5 7" id="KW-0450">Lipoyl</keyword>